<comment type="caution">
    <text evidence="1">The sequence shown here is derived from an EMBL/GenBank/DDBJ whole genome shotgun (WGS) entry which is preliminary data.</text>
</comment>
<reference evidence="1" key="1">
    <citation type="journal article" date="2015" name="Nature">
        <title>Complex archaea that bridge the gap between prokaryotes and eukaryotes.</title>
        <authorList>
            <person name="Spang A."/>
            <person name="Saw J.H."/>
            <person name="Jorgensen S.L."/>
            <person name="Zaremba-Niedzwiedzka K."/>
            <person name="Martijn J."/>
            <person name="Lind A.E."/>
            <person name="van Eijk R."/>
            <person name="Schleper C."/>
            <person name="Guy L."/>
            <person name="Ettema T.J."/>
        </authorList>
    </citation>
    <scope>NUCLEOTIDE SEQUENCE</scope>
</reference>
<accession>A0A0F9H8R0</accession>
<name>A0A0F9H8R0_9ZZZZ</name>
<evidence type="ECO:0000313" key="1">
    <source>
        <dbReference type="EMBL" id="KKM07519.1"/>
    </source>
</evidence>
<feature type="non-terminal residue" evidence="1">
    <location>
        <position position="20"/>
    </location>
</feature>
<protein>
    <submittedName>
        <fullName evidence="1">Uncharacterized protein</fullName>
    </submittedName>
</protein>
<proteinExistence type="predicted"/>
<organism evidence="1">
    <name type="scientific">marine sediment metagenome</name>
    <dbReference type="NCBI Taxonomy" id="412755"/>
    <lineage>
        <taxon>unclassified sequences</taxon>
        <taxon>metagenomes</taxon>
        <taxon>ecological metagenomes</taxon>
    </lineage>
</organism>
<gene>
    <name evidence="1" type="ORF">LCGC14_1733190</name>
</gene>
<sequence length="20" mass="2453">MTITIARIIEAWRDARIFEF</sequence>
<dbReference type="AlphaFoldDB" id="A0A0F9H8R0"/>
<dbReference type="EMBL" id="LAZR01015755">
    <property type="protein sequence ID" value="KKM07519.1"/>
    <property type="molecule type" value="Genomic_DNA"/>
</dbReference>